<comment type="catalytic activity">
    <reaction evidence="10">
        <text>a ubiquinone + NADH + 5 H(+)(in) = a ubiquinol + NAD(+) + 4 H(+)(out)</text>
        <dbReference type="Rhea" id="RHEA:29091"/>
        <dbReference type="Rhea" id="RHEA-COMP:9565"/>
        <dbReference type="Rhea" id="RHEA-COMP:9566"/>
        <dbReference type="ChEBI" id="CHEBI:15378"/>
        <dbReference type="ChEBI" id="CHEBI:16389"/>
        <dbReference type="ChEBI" id="CHEBI:17976"/>
        <dbReference type="ChEBI" id="CHEBI:57540"/>
        <dbReference type="ChEBI" id="CHEBI:57945"/>
        <dbReference type="EC" id="7.1.1.2"/>
    </reaction>
</comment>
<dbReference type="EMBL" id="KF704000">
    <property type="protein sequence ID" value="AHB23392.1"/>
    <property type="molecule type" value="Genomic_DNA"/>
</dbReference>
<keyword evidence="7" id="KW-0520">NAD</keyword>
<comment type="similarity">
    <text evidence="2">Belongs to the complex I subunit 4L family.</text>
</comment>
<evidence type="ECO:0000256" key="6">
    <source>
        <dbReference type="ARBA" id="ARBA00022989"/>
    </source>
</evidence>
<reference evidence="12" key="1">
    <citation type="submission" date="2013-09" db="EMBL/GenBank/DDBJ databases">
        <title>The complete mitochondrial genome of Limnoria quadripunctata Holthuis (Isopoda: Limnoriidae).</title>
        <authorList>
            <person name="Lloyd R.E."/>
            <person name="Streeter S.D."/>
            <person name="Littlewood D.T.J."/>
            <person name="Huntley J."/>
            <person name="Himmel M.E."/>
            <person name="Cragg S.M."/>
        </authorList>
    </citation>
    <scope>NUCLEOTIDE SEQUENCE</scope>
</reference>
<keyword evidence="8 11" id="KW-0472">Membrane</keyword>
<keyword evidence="4 11" id="KW-0812">Transmembrane</keyword>
<comment type="subcellular location">
    <subcellularLocation>
        <location evidence="1">Membrane</location>
        <topology evidence="1">Multi-pass membrane protein</topology>
    </subcellularLocation>
</comment>
<dbReference type="Gene3D" id="1.10.287.3510">
    <property type="match status" value="1"/>
</dbReference>
<geneLocation type="mitochondrion" evidence="12"/>
<evidence type="ECO:0000313" key="12">
    <source>
        <dbReference type="EMBL" id="AHB23392.1"/>
    </source>
</evidence>
<feature type="transmembrane region" description="Helical" evidence="11">
    <location>
        <begin position="6"/>
        <end position="25"/>
    </location>
</feature>
<evidence type="ECO:0000256" key="5">
    <source>
        <dbReference type="ARBA" id="ARBA00022967"/>
    </source>
</evidence>
<sequence length="100" mass="11263">MISIFSLTIWFIFILMITGLMKLTLNWNQLISMLLGLEFLVLSVYLFMGSVFLFSSEGSLNSLYFLVFAVCESALGLSLLTLLSRGQGGEMTFNNAMLKW</sequence>
<keyword evidence="6 11" id="KW-1133">Transmembrane helix</keyword>
<evidence type="ECO:0000256" key="10">
    <source>
        <dbReference type="ARBA" id="ARBA00049551"/>
    </source>
</evidence>
<organism evidence="12">
    <name type="scientific">Limnoria quadripunctata</name>
    <name type="common">Gribble</name>
    <dbReference type="NCBI Taxonomy" id="161573"/>
    <lineage>
        <taxon>Eukaryota</taxon>
        <taxon>Metazoa</taxon>
        <taxon>Ecdysozoa</taxon>
        <taxon>Arthropoda</taxon>
        <taxon>Crustacea</taxon>
        <taxon>Multicrustacea</taxon>
        <taxon>Malacostraca</taxon>
        <taxon>Eumalacostraca</taxon>
        <taxon>Peracarida</taxon>
        <taxon>Isopoda</taxon>
        <taxon>Limnoriidae</taxon>
        <taxon>Limnoria</taxon>
    </lineage>
</organism>
<evidence type="ECO:0000256" key="1">
    <source>
        <dbReference type="ARBA" id="ARBA00004141"/>
    </source>
</evidence>
<dbReference type="AlphaFoldDB" id="A0A023IX85"/>
<dbReference type="GO" id="GO:0016020">
    <property type="term" value="C:membrane"/>
    <property type="evidence" value="ECO:0007669"/>
    <property type="project" value="UniProtKB-SubCell"/>
</dbReference>
<gene>
    <name evidence="12" type="primary">nad4L</name>
</gene>
<evidence type="ECO:0000256" key="8">
    <source>
        <dbReference type="ARBA" id="ARBA00023136"/>
    </source>
</evidence>
<keyword evidence="5" id="KW-1278">Translocase</keyword>
<evidence type="ECO:0000256" key="11">
    <source>
        <dbReference type="SAM" id="Phobius"/>
    </source>
</evidence>
<proteinExistence type="inferred from homology"/>
<evidence type="ECO:0000256" key="4">
    <source>
        <dbReference type="ARBA" id="ARBA00022692"/>
    </source>
</evidence>
<feature type="transmembrane region" description="Helical" evidence="11">
    <location>
        <begin position="37"/>
        <end position="56"/>
    </location>
</feature>
<evidence type="ECO:0000256" key="3">
    <source>
        <dbReference type="ARBA" id="ARBA00016612"/>
    </source>
</evidence>
<feature type="transmembrane region" description="Helical" evidence="11">
    <location>
        <begin position="62"/>
        <end position="83"/>
    </location>
</feature>
<name>A0A023IX85_LIMQU</name>
<dbReference type="Pfam" id="PF00420">
    <property type="entry name" value="Oxidored_q2"/>
    <property type="match status" value="1"/>
</dbReference>
<dbReference type="InterPro" id="IPR039428">
    <property type="entry name" value="NUOK/Mnh_C1-like"/>
</dbReference>
<evidence type="ECO:0000256" key="2">
    <source>
        <dbReference type="ARBA" id="ARBA00010519"/>
    </source>
</evidence>
<evidence type="ECO:0000256" key="7">
    <source>
        <dbReference type="ARBA" id="ARBA00023027"/>
    </source>
</evidence>
<accession>A0A023IX85</accession>
<evidence type="ECO:0000256" key="9">
    <source>
        <dbReference type="ARBA" id="ARBA00031586"/>
    </source>
</evidence>
<dbReference type="GO" id="GO:0008137">
    <property type="term" value="F:NADH dehydrogenase (ubiquinone) activity"/>
    <property type="evidence" value="ECO:0007669"/>
    <property type="project" value="UniProtKB-EC"/>
</dbReference>
<protein>
    <recommendedName>
        <fullName evidence="3">NADH-ubiquinone oxidoreductase chain 4L</fullName>
    </recommendedName>
    <alternativeName>
        <fullName evidence="9">NADH dehydrogenase subunit 4L</fullName>
    </alternativeName>
</protein>
<keyword evidence="12" id="KW-0496">Mitochondrion</keyword>